<evidence type="ECO:0000313" key="5">
    <source>
        <dbReference type="Proteomes" id="UP001059041"/>
    </source>
</evidence>
<sequence>MTELQCPFDNIECEGRVNGPQDDIQTFNVYQKPTESVVRQQLIEVAEGKGQNLNELNSRIQEELVESQSPRRSIRPRNPTGKMATLQEENAQKKERRLISAYEKWKMLARTARNQLKSDLTESQLASLIDILENEKEIVMQIYKEVRNLVTPSTGLRRRIDACEAVKSDIIKIAYERISGLDEFDEKQVKQRLQELLDCSYARSIYGSTVSRISHKPSKQLSHHTVSSHVASRHAEAAAELADLRVAQARFKAYNQMVIQEIDSSLVVGEQHCPSRSSSNKLIDETSSPSQNDVPSLVQVLHDSINLNRLPTPEPFVFNGDSIQYIEWKASFVSLIDKKMGGAARKTLDGTFYRSDDEAYKDAWNKLDKKYGQPFIIQRAFRQKLANWLKIQQKDAVGLREFSDFLNACHDAMPHVEGLQILNDCEENQKLVQKLPEWAASRWNRQVTQNLRDKKSFPAFKAFAAFVSLEAEVVCNPVTSSYALSLGSAEKSNVKEGKGNKVNVFNTQAVLGMDKPRVHQLNHCHKLMTKTLEERRKYVKENNLCYGCLKHGHAARNCHYRLFCNTCKGKHPTCLHDDGYTRRERPVPKARSAQNPENESTAVLSLSVASERSSYTSMVVPVWIIFK</sequence>
<name>A0A9W7X640_TRIRA</name>
<feature type="compositionally biased region" description="Polar residues" evidence="2">
    <location>
        <begin position="274"/>
        <end position="291"/>
    </location>
</feature>
<reference evidence="4" key="1">
    <citation type="submission" date="2021-02" db="EMBL/GenBank/DDBJ databases">
        <title>Comparative genomics reveals that relaxation of natural selection precedes convergent phenotypic evolution of cavefish.</title>
        <authorList>
            <person name="Peng Z."/>
        </authorList>
    </citation>
    <scope>NUCLEOTIDE SEQUENCE</scope>
    <source>
        <tissue evidence="4">Muscle</tissue>
    </source>
</reference>
<organism evidence="4 5">
    <name type="scientific">Triplophysa rosa</name>
    <name type="common">Cave loach</name>
    <dbReference type="NCBI Taxonomy" id="992332"/>
    <lineage>
        <taxon>Eukaryota</taxon>
        <taxon>Metazoa</taxon>
        <taxon>Chordata</taxon>
        <taxon>Craniata</taxon>
        <taxon>Vertebrata</taxon>
        <taxon>Euteleostomi</taxon>
        <taxon>Actinopterygii</taxon>
        <taxon>Neopterygii</taxon>
        <taxon>Teleostei</taxon>
        <taxon>Ostariophysi</taxon>
        <taxon>Cypriniformes</taxon>
        <taxon>Nemacheilidae</taxon>
        <taxon>Triplophysa</taxon>
    </lineage>
</organism>
<keyword evidence="1" id="KW-0863">Zinc-finger</keyword>
<dbReference type="PANTHER" id="PTHR47331">
    <property type="entry name" value="PHD-TYPE DOMAIN-CONTAINING PROTEIN"/>
    <property type="match status" value="1"/>
</dbReference>
<feature type="region of interest" description="Disordered" evidence="2">
    <location>
        <begin position="64"/>
        <end position="90"/>
    </location>
</feature>
<dbReference type="EMBL" id="JAFHDT010000001">
    <property type="protein sequence ID" value="KAI7814389.1"/>
    <property type="molecule type" value="Genomic_DNA"/>
</dbReference>
<evidence type="ECO:0000313" key="4">
    <source>
        <dbReference type="EMBL" id="KAI7814389.1"/>
    </source>
</evidence>
<dbReference type="AlphaFoldDB" id="A0A9W7X640"/>
<dbReference type="InterPro" id="IPR005312">
    <property type="entry name" value="DUF1759"/>
</dbReference>
<keyword evidence="1" id="KW-0862">Zinc</keyword>
<feature type="region of interest" description="Disordered" evidence="2">
    <location>
        <begin position="271"/>
        <end position="291"/>
    </location>
</feature>
<dbReference type="Pfam" id="PF03564">
    <property type="entry name" value="DUF1759"/>
    <property type="match status" value="1"/>
</dbReference>
<dbReference type="PROSITE" id="PS50158">
    <property type="entry name" value="ZF_CCHC"/>
    <property type="match status" value="1"/>
</dbReference>
<accession>A0A9W7X640</accession>
<evidence type="ECO:0000256" key="2">
    <source>
        <dbReference type="SAM" id="MobiDB-lite"/>
    </source>
</evidence>
<dbReference type="InterPro" id="IPR001878">
    <property type="entry name" value="Znf_CCHC"/>
</dbReference>
<feature type="domain" description="CCHC-type" evidence="3">
    <location>
        <begin position="545"/>
        <end position="558"/>
    </location>
</feature>
<dbReference type="Proteomes" id="UP001059041">
    <property type="component" value="Linkage Group LG1"/>
</dbReference>
<protein>
    <recommendedName>
        <fullName evidence="3">CCHC-type domain-containing protein</fullName>
    </recommendedName>
</protein>
<dbReference type="GO" id="GO:0003676">
    <property type="term" value="F:nucleic acid binding"/>
    <property type="evidence" value="ECO:0007669"/>
    <property type="project" value="InterPro"/>
</dbReference>
<dbReference type="PANTHER" id="PTHR47331:SF5">
    <property type="entry name" value="RIBONUCLEASE H"/>
    <property type="match status" value="1"/>
</dbReference>
<comment type="caution">
    <text evidence="4">The sequence shown here is derived from an EMBL/GenBank/DDBJ whole genome shotgun (WGS) entry which is preliminary data.</text>
</comment>
<evidence type="ECO:0000256" key="1">
    <source>
        <dbReference type="PROSITE-ProRule" id="PRU00047"/>
    </source>
</evidence>
<keyword evidence="1" id="KW-0479">Metal-binding</keyword>
<evidence type="ECO:0000259" key="3">
    <source>
        <dbReference type="PROSITE" id="PS50158"/>
    </source>
</evidence>
<keyword evidence="5" id="KW-1185">Reference proteome</keyword>
<dbReference type="GO" id="GO:0008270">
    <property type="term" value="F:zinc ion binding"/>
    <property type="evidence" value="ECO:0007669"/>
    <property type="project" value="UniProtKB-KW"/>
</dbReference>
<proteinExistence type="predicted"/>
<gene>
    <name evidence="4" type="ORF">IRJ41_014552</name>
</gene>